<evidence type="ECO:0000313" key="3">
    <source>
        <dbReference type="Proteomes" id="UP000019487"/>
    </source>
</evidence>
<name>W9CQ95_SCLBF</name>
<dbReference type="STRING" id="1432307.W9CQ95"/>
<dbReference type="Proteomes" id="UP000019487">
    <property type="component" value="Unassembled WGS sequence"/>
</dbReference>
<dbReference type="GO" id="GO:0016491">
    <property type="term" value="F:oxidoreductase activity"/>
    <property type="evidence" value="ECO:0007669"/>
    <property type="project" value="UniProtKB-KW"/>
</dbReference>
<dbReference type="SUPFAM" id="SSF51197">
    <property type="entry name" value="Clavaminate synthase-like"/>
    <property type="match status" value="1"/>
</dbReference>
<dbReference type="OrthoDB" id="10257314at2759"/>
<dbReference type="AlphaFoldDB" id="W9CQ95"/>
<accession>W9CQ95</accession>
<comment type="caution">
    <text evidence="2">The sequence shown here is derived from an EMBL/GenBank/DDBJ whole genome shotgun (WGS) entry which is preliminary data.</text>
</comment>
<dbReference type="EMBL" id="AYSA01000124">
    <property type="protein sequence ID" value="ESZ96784.1"/>
    <property type="molecule type" value="Genomic_DNA"/>
</dbReference>
<keyword evidence="1" id="KW-0560">Oxidoreductase</keyword>
<protein>
    <recommendedName>
        <fullName evidence="4">TauD/TfdA-like domain-containing protein</fullName>
    </recommendedName>
</protein>
<reference evidence="2 3" key="1">
    <citation type="journal article" date="2014" name="Genome Announc.">
        <title>Draft genome sequence of Sclerotinia borealis, a psychrophilic plant pathogenic fungus.</title>
        <authorList>
            <person name="Mardanov A.V."/>
            <person name="Beletsky A.V."/>
            <person name="Kadnikov V.V."/>
            <person name="Ignatov A.N."/>
            <person name="Ravin N.V."/>
        </authorList>
    </citation>
    <scope>NUCLEOTIDE SEQUENCE [LARGE SCALE GENOMIC DNA]</scope>
    <source>
        <strain evidence="3">F-4157</strain>
    </source>
</reference>
<proteinExistence type="predicted"/>
<evidence type="ECO:0000313" key="2">
    <source>
        <dbReference type="EMBL" id="ESZ96784.1"/>
    </source>
</evidence>
<gene>
    <name evidence="2" type="ORF">SBOR_2854</name>
</gene>
<dbReference type="InterPro" id="IPR042098">
    <property type="entry name" value="TauD-like_sf"/>
</dbReference>
<evidence type="ECO:0008006" key="4">
    <source>
        <dbReference type="Google" id="ProtNLM"/>
    </source>
</evidence>
<dbReference type="HOGENOM" id="CLU_1422183_0_0_1"/>
<sequence length="191" mass="22393">MDLIPRDRHHGHHSEPYSSHFEVQRATKTVWYSCILDKYESFEITPVLGNEYLKVKLVDWIRHLDFDEVSKNLAITGEFIIISDRGSSSNEHYPKTIPAWYLPYHWVSLQEGQVLLDFTSHPIFNSERDHADYDNEINTISPKDRKVMYASEVQRKKKQSHNNWHTDLGFEPVPGYCSVFMPTEVPETEVV</sequence>
<keyword evidence="3" id="KW-1185">Reference proteome</keyword>
<evidence type="ECO:0000256" key="1">
    <source>
        <dbReference type="ARBA" id="ARBA00023002"/>
    </source>
</evidence>
<organism evidence="2 3">
    <name type="scientific">Sclerotinia borealis (strain F-4128)</name>
    <dbReference type="NCBI Taxonomy" id="1432307"/>
    <lineage>
        <taxon>Eukaryota</taxon>
        <taxon>Fungi</taxon>
        <taxon>Dikarya</taxon>
        <taxon>Ascomycota</taxon>
        <taxon>Pezizomycotina</taxon>
        <taxon>Leotiomycetes</taxon>
        <taxon>Helotiales</taxon>
        <taxon>Sclerotiniaceae</taxon>
        <taxon>Sclerotinia</taxon>
    </lineage>
</organism>
<dbReference type="Gene3D" id="3.60.130.10">
    <property type="entry name" value="Clavaminate synthase-like"/>
    <property type="match status" value="1"/>
</dbReference>